<evidence type="ECO:0000313" key="7">
    <source>
        <dbReference type="Proteomes" id="UP001152795"/>
    </source>
</evidence>
<dbReference type="InterPro" id="IPR058540">
    <property type="entry name" value="Ig_TPPC8_3rd"/>
</dbReference>
<gene>
    <name evidence="6" type="ORF">PACLA_8A039302</name>
</gene>
<dbReference type="OrthoDB" id="203724at2759"/>
<dbReference type="Pfam" id="PF24545">
    <property type="entry name" value="Ig_TPPC8_1st"/>
    <property type="match status" value="1"/>
</dbReference>
<comment type="caution">
    <text evidence="6">The sequence shown here is derived from an EMBL/GenBank/DDBJ whole genome shotgun (WGS) entry which is preliminary data.</text>
</comment>
<evidence type="ECO:0000256" key="1">
    <source>
        <dbReference type="SAM" id="MobiDB-lite"/>
    </source>
</evidence>
<evidence type="ECO:0000313" key="6">
    <source>
        <dbReference type="EMBL" id="CAB4029424.1"/>
    </source>
</evidence>
<dbReference type="GO" id="GO:1990072">
    <property type="term" value="C:TRAPPIII protein complex"/>
    <property type="evidence" value="ECO:0007669"/>
    <property type="project" value="TreeGrafter"/>
</dbReference>
<dbReference type="EMBL" id="CACRXK020016164">
    <property type="protein sequence ID" value="CAB4029424.1"/>
    <property type="molecule type" value="Genomic_DNA"/>
</dbReference>
<dbReference type="Proteomes" id="UP001152795">
    <property type="component" value="Unassembled WGS sequence"/>
</dbReference>
<reference evidence="6" key="1">
    <citation type="submission" date="2020-04" db="EMBL/GenBank/DDBJ databases">
        <authorList>
            <person name="Alioto T."/>
            <person name="Alioto T."/>
            <person name="Gomez Garrido J."/>
        </authorList>
    </citation>
    <scope>NUCLEOTIDE SEQUENCE</scope>
    <source>
        <strain evidence="6">A484AB</strain>
    </source>
</reference>
<organism evidence="6 7">
    <name type="scientific">Paramuricea clavata</name>
    <name type="common">Red gorgonian</name>
    <name type="synonym">Violescent sea-whip</name>
    <dbReference type="NCBI Taxonomy" id="317549"/>
    <lineage>
        <taxon>Eukaryota</taxon>
        <taxon>Metazoa</taxon>
        <taxon>Cnidaria</taxon>
        <taxon>Anthozoa</taxon>
        <taxon>Octocorallia</taxon>
        <taxon>Malacalcyonacea</taxon>
        <taxon>Plexauridae</taxon>
        <taxon>Paramuricea</taxon>
    </lineage>
</organism>
<evidence type="ECO:0000259" key="4">
    <source>
        <dbReference type="Pfam" id="PF24545"/>
    </source>
</evidence>
<feature type="compositionally biased region" description="Basic and acidic residues" evidence="1">
    <location>
        <begin position="418"/>
        <end position="427"/>
    </location>
</feature>
<dbReference type="AlphaFoldDB" id="A0A7D9LB55"/>
<evidence type="ECO:0000259" key="2">
    <source>
        <dbReference type="Pfam" id="PF24542"/>
    </source>
</evidence>
<dbReference type="InterPro" id="IPR058538">
    <property type="entry name" value="Ig_TPPC8_2nd"/>
</dbReference>
<dbReference type="InterPro" id="IPR024420">
    <property type="entry name" value="TRAPP_III_complex_Trs85"/>
</dbReference>
<dbReference type="InterPro" id="IPR057651">
    <property type="entry name" value="Ig_TPPC8_C"/>
</dbReference>
<accession>A0A7D9LB55</accession>
<evidence type="ECO:0000259" key="3">
    <source>
        <dbReference type="Pfam" id="PF24544"/>
    </source>
</evidence>
<evidence type="ECO:0000259" key="5">
    <source>
        <dbReference type="Pfam" id="PF24546"/>
    </source>
</evidence>
<dbReference type="Pfam" id="PF24542">
    <property type="entry name" value="Ig_TPPC8_C"/>
    <property type="match status" value="1"/>
</dbReference>
<feature type="domain" description="TPPC8 third Ig-like" evidence="5">
    <location>
        <begin position="150"/>
        <end position="326"/>
    </location>
</feature>
<protein>
    <submittedName>
        <fullName evidence="6">Uncharacterized protein</fullName>
    </submittedName>
</protein>
<dbReference type="PANTHER" id="PTHR12975">
    <property type="entry name" value="TRANSPORT PROTEIN TRAPP"/>
    <property type="match status" value="1"/>
</dbReference>
<dbReference type="Pfam" id="PF24546">
    <property type="entry name" value="Ig_TPPC8_3rd"/>
    <property type="match status" value="1"/>
</dbReference>
<feature type="region of interest" description="Disordered" evidence="1">
    <location>
        <begin position="418"/>
        <end position="438"/>
    </location>
</feature>
<dbReference type="InterPro" id="IPR058541">
    <property type="entry name" value="Ig_TPPC8_1st"/>
</dbReference>
<feature type="domain" description="TPPC8 C-terminal Ig-like" evidence="2">
    <location>
        <begin position="364"/>
        <end position="489"/>
    </location>
</feature>
<feature type="domain" description="TPPC8 second Ig-like" evidence="3">
    <location>
        <begin position="32"/>
        <end position="145"/>
    </location>
</feature>
<name>A0A7D9LB55_PARCT</name>
<keyword evidence="7" id="KW-1185">Reference proteome</keyword>
<dbReference type="PANTHER" id="PTHR12975:SF6">
    <property type="entry name" value="TRAFFICKING PROTEIN PARTICLE COMPLEX SUBUNIT 8"/>
    <property type="match status" value="1"/>
</dbReference>
<dbReference type="Pfam" id="PF24544">
    <property type="entry name" value="Ig_TPPC8_2nd"/>
    <property type="match status" value="1"/>
</dbReference>
<feature type="domain" description="TPPC8 first Ig-like" evidence="4">
    <location>
        <begin position="1"/>
        <end position="31"/>
    </location>
</feature>
<sequence>MYGEDNRLNIVIVKPMPRLEVTFCGFPTLLLCGEFRKVKVTFSNEGEGPLHKLHSASTNANLFAFDGASSNNENINISGSQKKQLSCFVKRVSKISLPDGCLNARDKIECTMWVQGRQKSGISNEELLFYYESADENPSMSHRTVRHQCTMKTSRSLAIRATAKRCKVTSQDDEIREDTEENNQLIVTLEVENLSLSEAQFRTFSVSQVCCVSKKWILKPLSRQKQDGVITINQGETVMTHFKAVRRREGSDLSISNLSFTDKETDISCLPYWEFFRRTNTWKELNEFEERTDSTMSVDLALVALWESSYIDSQLSKHTVHGQSEVAVITLAESISAPILAQPAKKPSLISSDVSTAGNTELYIKYTVDCPGMITHDFEKQRFCKATVTVTLHNCSQFTVKAFVEMLAHLLESNTDDSSVRKEEKAQAKSAQLSSNNSNHSLQCNSAFLWTGKRSKLVTLQPSQTMKLEFSVKIFKTGVFNLNHCRVLAVSNTNEESTLMVTQKPPPACLLVVRHSTEVDRDSGSLSPVGMLSLFYYEAVQR</sequence>
<proteinExistence type="predicted"/>